<comment type="caution">
    <text evidence="1">The sequence shown here is derived from an EMBL/GenBank/DDBJ whole genome shotgun (WGS) entry which is preliminary data.</text>
</comment>
<gene>
    <name evidence="1" type="ORF">CLV84_0920</name>
</gene>
<keyword evidence="2" id="KW-1185">Reference proteome</keyword>
<accession>A0A2S6I8Z2</accession>
<reference evidence="1 2" key="1">
    <citation type="submission" date="2018-02" db="EMBL/GenBank/DDBJ databases">
        <title>Genomic Encyclopedia of Archaeal and Bacterial Type Strains, Phase II (KMG-II): from individual species to whole genera.</title>
        <authorList>
            <person name="Goeker M."/>
        </authorList>
    </citation>
    <scope>NUCLEOTIDE SEQUENCE [LARGE SCALE GENOMIC DNA]</scope>
    <source>
        <strain evidence="1 2">DSM 29526</strain>
    </source>
</reference>
<dbReference type="EMBL" id="PTJC01000005">
    <property type="protein sequence ID" value="PPK87961.1"/>
    <property type="molecule type" value="Genomic_DNA"/>
</dbReference>
<dbReference type="AlphaFoldDB" id="A0A2S6I8Z2"/>
<sequence length="346" mass="39808">MKKSTSKQLLFVLTNNTHLGNMINIVNQNHFDAGDAVIHVILACRSREEDVALRNEVDNYAASNHQLVRCHSFWGGGGGRTLWNILFLKFGILFKMMPDSYDTVFISNYTHYIQHQIVKHVKYHNIILLHDGVLTLHINELRKSGKVFDGRSTSKHLMKLFPPPRIEKLTFYTPFSFKTHNEDAVVPFSYGGVLKKRHGREAHFIGSPLVQNKMIDQDYFDRLIGLLSAKFDNLIYIAHPKELDHTLAKIRNYVEVIRFDKNYEEQLAESDELPHTIVSFFSSVLLNLFSVYEDVSFVSILLPVEQYQTAQMGKDEQIVKLYKYIASISSPNFQVVAAESLEVEKL</sequence>
<evidence type="ECO:0000313" key="2">
    <source>
        <dbReference type="Proteomes" id="UP000237662"/>
    </source>
</evidence>
<dbReference type="Proteomes" id="UP000237662">
    <property type="component" value="Unassembled WGS sequence"/>
</dbReference>
<name>A0A2S6I8Z2_9BACT</name>
<evidence type="ECO:0000313" key="1">
    <source>
        <dbReference type="EMBL" id="PPK87961.1"/>
    </source>
</evidence>
<proteinExistence type="predicted"/>
<organism evidence="1 2">
    <name type="scientific">Neolewinella xylanilytica</name>
    <dbReference type="NCBI Taxonomy" id="1514080"/>
    <lineage>
        <taxon>Bacteria</taxon>
        <taxon>Pseudomonadati</taxon>
        <taxon>Bacteroidota</taxon>
        <taxon>Saprospiria</taxon>
        <taxon>Saprospirales</taxon>
        <taxon>Lewinellaceae</taxon>
        <taxon>Neolewinella</taxon>
    </lineage>
</organism>
<protein>
    <submittedName>
        <fullName evidence="1">Uncharacterized protein</fullName>
    </submittedName>
</protein>